<evidence type="ECO:0000313" key="2">
    <source>
        <dbReference type="Proteomes" id="UP000300142"/>
    </source>
</evidence>
<reference evidence="2" key="1">
    <citation type="submission" date="2019-02" db="EMBL/GenBank/DDBJ databases">
        <title>Draft genome sequence of Sphaerospermopsis reniformis NIES-1949.</title>
        <authorList>
            <person name="Yamaguchi H."/>
            <person name="Suzuki S."/>
            <person name="Kawachi M."/>
        </authorList>
    </citation>
    <scope>NUCLEOTIDE SEQUENCE [LARGE SCALE GENOMIC DNA]</scope>
    <source>
        <strain evidence="2">NIES-1949</strain>
    </source>
</reference>
<dbReference type="AlphaFoldDB" id="A0A480A4I2"/>
<dbReference type="Proteomes" id="UP000300142">
    <property type="component" value="Unassembled WGS sequence"/>
</dbReference>
<dbReference type="EMBL" id="BJCE01000168">
    <property type="protein sequence ID" value="GCL38736.1"/>
    <property type="molecule type" value="Genomic_DNA"/>
</dbReference>
<proteinExistence type="predicted"/>
<organism evidence="1 2">
    <name type="scientific">Sphaerospermopsis reniformis</name>
    <dbReference type="NCBI Taxonomy" id="531300"/>
    <lineage>
        <taxon>Bacteria</taxon>
        <taxon>Bacillati</taxon>
        <taxon>Cyanobacteriota</taxon>
        <taxon>Cyanophyceae</taxon>
        <taxon>Nostocales</taxon>
        <taxon>Aphanizomenonaceae</taxon>
        <taxon>Sphaerospermopsis</taxon>
    </lineage>
</organism>
<comment type="caution">
    <text evidence="1">The sequence shown here is derived from an EMBL/GenBank/DDBJ whole genome shotgun (WGS) entry which is preliminary data.</text>
</comment>
<gene>
    <name evidence="1" type="ORF">SR1949_38550</name>
</gene>
<accession>A0A480A4I2</accession>
<dbReference type="RefSeq" id="WP_137668537.1">
    <property type="nucleotide sequence ID" value="NZ_BJCE01000168.1"/>
</dbReference>
<keyword evidence="2" id="KW-1185">Reference proteome</keyword>
<protein>
    <submittedName>
        <fullName evidence="1">Uncharacterized protein</fullName>
    </submittedName>
</protein>
<evidence type="ECO:0000313" key="1">
    <source>
        <dbReference type="EMBL" id="GCL38736.1"/>
    </source>
</evidence>
<name>A0A480A4I2_9CYAN</name>
<sequence length="65" mass="7540">MLVIVTDDQIFAPEQVCQSCWLANNSGKPRWYEGKLRCGQAIRQFTEQQAEQFECIMGFRLANIK</sequence>